<feature type="region of interest" description="Disordered" evidence="14">
    <location>
        <begin position="1"/>
        <end position="25"/>
    </location>
</feature>
<dbReference type="InterPro" id="IPR004154">
    <property type="entry name" value="Anticodon-bd"/>
</dbReference>
<dbReference type="Pfam" id="PF07973">
    <property type="entry name" value="tRNA_SAD"/>
    <property type="match status" value="1"/>
</dbReference>
<dbReference type="GO" id="GO:0046872">
    <property type="term" value="F:metal ion binding"/>
    <property type="evidence" value="ECO:0007669"/>
    <property type="project" value="UniProtKB-KW"/>
</dbReference>
<dbReference type="CDD" id="cd00771">
    <property type="entry name" value="ThrRS_core"/>
    <property type="match status" value="1"/>
</dbReference>
<evidence type="ECO:0000256" key="13">
    <source>
        <dbReference type="HAMAP-Rule" id="MF_00184"/>
    </source>
</evidence>
<dbReference type="InterPro" id="IPR012947">
    <property type="entry name" value="tRNA_SAD"/>
</dbReference>
<organism evidence="17 18">
    <name type="scientific">Eiseniibacteriota bacterium</name>
    <dbReference type="NCBI Taxonomy" id="2212470"/>
    <lineage>
        <taxon>Bacteria</taxon>
        <taxon>Candidatus Eiseniibacteriota</taxon>
    </lineage>
</organism>
<dbReference type="InterPro" id="IPR002314">
    <property type="entry name" value="aa-tRNA-synt_IIb"/>
</dbReference>
<comment type="subcellular location">
    <subcellularLocation>
        <location evidence="13">Cytoplasm</location>
    </subcellularLocation>
</comment>
<keyword evidence="4 13" id="KW-0436">Ligase</keyword>
<dbReference type="FunFam" id="3.30.930.10:FF:000002">
    <property type="entry name" value="Threonine--tRNA ligase"/>
    <property type="match status" value="1"/>
</dbReference>
<evidence type="ECO:0000256" key="5">
    <source>
        <dbReference type="ARBA" id="ARBA00022723"/>
    </source>
</evidence>
<evidence type="ECO:0000256" key="10">
    <source>
        <dbReference type="ARBA" id="ARBA00022917"/>
    </source>
</evidence>
<dbReference type="PANTHER" id="PTHR11451">
    <property type="entry name" value="THREONINE-TRNA LIGASE"/>
    <property type="match status" value="1"/>
</dbReference>
<feature type="domain" description="Aminoacyl-transfer RNA synthetases class-II family profile" evidence="15">
    <location>
        <begin position="239"/>
        <end position="532"/>
    </location>
</feature>
<keyword evidence="3 13" id="KW-0820">tRNA-binding</keyword>
<dbReference type="SMART" id="SM00863">
    <property type="entry name" value="tRNA_SAD"/>
    <property type="match status" value="1"/>
</dbReference>
<dbReference type="GO" id="GO:0000049">
    <property type="term" value="F:tRNA binding"/>
    <property type="evidence" value="ECO:0007669"/>
    <property type="project" value="UniProtKB-KW"/>
</dbReference>
<dbReference type="InterPro" id="IPR036621">
    <property type="entry name" value="Anticodon-bd_dom_sf"/>
</dbReference>
<dbReference type="SUPFAM" id="SSF55186">
    <property type="entry name" value="ThrRS/AlaRS common domain"/>
    <property type="match status" value="1"/>
</dbReference>
<dbReference type="PROSITE" id="PS51880">
    <property type="entry name" value="TGS"/>
    <property type="match status" value="1"/>
</dbReference>
<dbReference type="Pfam" id="PF00587">
    <property type="entry name" value="tRNA-synt_2b"/>
    <property type="match status" value="1"/>
</dbReference>
<dbReference type="CDD" id="cd00860">
    <property type="entry name" value="ThrRS_anticodon"/>
    <property type="match status" value="1"/>
</dbReference>
<dbReference type="Pfam" id="PF03129">
    <property type="entry name" value="HGTP_anticodon"/>
    <property type="match status" value="1"/>
</dbReference>
<keyword evidence="7 13" id="KW-0862">Zinc</keyword>
<dbReference type="Gene3D" id="3.40.50.800">
    <property type="entry name" value="Anticodon-binding domain"/>
    <property type="match status" value="1"/>
</dbReference>
<dbReference type="InterPro" id="IPR006195">
    <property type="entry name" value="aa-tRNA-synth_II"/>
</dbReference>
<evidence type="ECO:0000256" key="14">
    <source>
        <dbReference type="SAM" id="MobiDB-lite"/>
    </source>
</evidence>
<keyword evidence="9 13" id="KW-0694">RNA-binding</keyword>
<dbReference type="Gene3D" id="3.30.980.10">
    <property type="entry name" value="Threonyl-trna Synthetase, Chain A, domain 2"/>
    <property type="match status" value="1"/>
</dbReference>
<dbReference type="PRINTS" id="PR01047">
    <property type="entry name" value="TRNASYNTHTHR"/>
</dbReference>
<name>A0A7Y2EDY0_UNCEI</name>
<evidence type="ECO:0000259" key="15">
    <source>
        <dbReference type="PROSITE" id="PS50862"/>
    </source>
</evidence>
<keyword evidence="10 13" id="KW-0648">Protein biosynthesis</keyword>
<dbReference type="EC" id="6.1.1.3" evidence="13"/>
<dbReference type="Proteomes" id="UP000547674">
    <property type="component" value="Unassembled WGS sequence"/>
</dbReference>
<evidence type="ECO:0000313" key="17">
    <source>
        <dbReference type="EMBL" id="NNF08220.1"/>
    </source>
</evidence>
<evidence type="ECO:0000256" key="1">
    <source>
        <dbReference type="ARBA" id="ARBA00008226"/>
    </source>
</evidence>
<dbReference type="SUPFAM" id="SSF52954">
    <property type="entry name" value="Class II aaRS ABD-related"/>
    <property type="match status" value="1"/>
</dbReference>
<keyword evidence="8 13" id="KW-0067">ATP-binding</keyword>
<dbReference type="GO" id="GO:0004829">
    <property type="term" value="F:threonine-tRNA ligase activity"/>
    <property type="evidence" value="ECO:0007669"/>
    <property type="project" value="UniProtKB-UniRule"/>
</dbReference>
<dbReference type="InterPro" id="IPR047246">
    <property type="entry name" value="ThrRS_anticodon"/>
</dbReference>
<sequence>MLNSDQEVVSAHDLPEGSTYGDALRESGGTRKQFAALVNGTLRGLYEPVQDGDRIEPVDFAHPAGEELYRHSTAHIMASAVAELFPNVKYAIGPAIKDGFFYDFETERPFTEDDLAAIEKKMKEIVKRNERFGKSMVTREQAIQDFDSRGDRFKVEILEGIEDPEVSVYQHGEFVDLCRGPHLPSTGYLKAFKLLSVAGSYSRGDSNREQLQRIYGTSWDTKQALADYLHRLEEAKRRDHRKLGKELDLFSLHEDVGGGLVFWHPRGARIRKVMEDYWREAHTENGYEIVFTPHVGRSTLWETSGHLEFYKESMYPQMEMDQIDFFVKPMNCPFHIKIYKNSLRSYRDLPMRWAELGTVYRYELPGVLHGLLRVRGFTQDDAHLFVTPDQVDEEIDKVLNFCLEVLRTFGFEEFELFLSTRPEKAVGEPEDWKMAEEALQKALDKSGLAYGVDEGGGAFYGPKIDIKITDAIGRSWQCSTIQFDFNLPERFDMNFIGEDGKAHRPFMIHRALMGSLERFFGVLIEHYAGAFPVWLAPTQVRVLPISQQNLEYAESVAAELKEAGVRVEVDARNEKVGAKIRDAELQKDPYMLVVGRRDEEAGTVAVRRHGEGDLGAMSRAEFKAMIVAEDANRENIAKKVLAEAKATQ</sequence>
<proteinExistence type="inferred from homology"/>
<dbReference type="GO" id="GO:0006435">
    <property type="term" value="P:threonyl-tRNA aminoacylation"/>
    <property type="evidence" value="ECO:0007669"/>
    <property type="project" value="UniProtKB-UniRule"/>
</dbReference>
<dbReference type="FunFam" id="3.30.980.10:FF:000005">
    <property type="entry name" value="Threonyl-tRNA synthetase, mitochondrial"/>
    <property type="match status" value="1"/>
</dbReference>
<evidence type="ECO:0000313" key="18">
    <source>
        <dbReference type="Proteomes" id="UP000547674"/>
    </source>
</evidence>
<comment type="caution">
    <text evidence="17">The sequence shown here is derived from an EMBL/GenBank/DDBJ whole genome shotgun (WGS) entry which is preliminary data.</text>
</comment>
<evidence type="ECO:0000259" key="16">
    <source>
        <dbReference type="PROSITE" id="PS51880"/>
    </source>
</evidence>
<evidence type="ECO:0000256" key="11">
    <source>
        <dbReference type="ARBA" id="ARBA00023146"/>
    </source>
</evidence>
<dbReference type="FunFam" id="3.30.54.20:FF:000002">
    <property type="entry name" value="Threonine--tRNA ligase"/>
    <property type="match status" value="1"/>
</dbReference>
<dbReference type="Gene3D" id="3.30.54.20">
    <property type="match status" value="1"/>
</dbReference>
<dbReference type="Gene3D" id="3.30.930.10">
    <property type="entry name" value="Bira Bifunctional Protein, Domain 2"/>
    <property type="match status" value="1"/>
</dbReference>
<evidence type="ECO:0000256" key="4">
    <source>
        <dbReference type="ARBA" id="ARBA00022598"/>
    </source>
</evidence>
<comment type="similarity">
    <text evidence="1 13">Belongs to the class-II aminoacyl-tRNA synthetase family.</text>
</comment>
<comment type="subunit">
    <text evidence="13">Homodimer.</text>
</comment>
<dbReference type="GO" id="GO:0005524">
    <property type="term" value="F:ATP binding"/>
    <property type="evidence" value="ECO:0007669"/>
    <property type="project" value="UniProtKB-UniRule"/>
</dbReference>
<evidence type="ECO:0000256" key="6">
    <source>
        <dbReference type="ARBA" id="ARBA00022741"/>
    </source>
</evidence>
<comment type="caution">
    <text evidence="13">Lacks conserved residue(s) required for the propagation of feature annotation.</text>
</comment>
<dbReference type="AlphaFoldDB" id="A0A7Y2EDY0"/>
<dbReference type="InterPro" id="IPR004095">
    <property type="entry name" value="TGS"/>
</dbReference>
<dbReference type="EMBL" id="JABDJR010000631">
    <property type="protein sequence ID" value="NNF08220.1"/>
    <property type="molecule type" value="Genomic_DNA"/>
</dbReference>
<feature type="binding site" evidence="13">
    <location>
        <position position="383"/>
    </location>
    <ligand>
        <name>Zn(2+)</name>
        <dbReference type="ChEBI" id="CHEBI:29105"/>
        <note>catalytic</note>
    </ligand>
</feature>
<evidence type="ECO:0000256" key="3">
    <source>
        <dbReference type="ARBA" id="ARBA00022555"/>
    </source>
</evidence>
<keyword evidence="2 13" id="KW-0963">Cytoplasm</keyword>
<accession>A0A7Y2EDY0</accession>
<dbReference type="InterPro" id="IPR018163">
    <property type="entry name" value="Thr/Ala-tRNA-synth_IIc_edit"/>
</dbReference>
<evidence type="ECO:0000256" key="7">
    <source>
        <dbReference type="ARBA" id="ARBA00022833"/>
    </source>
</evidence>
<reference evidence="17 18" key="1">
    <citation type="submission" date="2020-03" db="EMBL/GenBank/DDBJ databases">
        <title>Metabolic flexibility allows generalist bacteria to become dominant in a frequently disturbed ecosystem.</title>
        <authorList>
            <person name="Chen Y.-J."/>
            <person name="Leung P.M."/>
            <person name="Bay S.K."/>
            <person name="Hugenholtz P."/>
            <person name="Kessler A.J."/>
            <person name="Shelley G."/>
            <person name="Waite D.W."/>
            <person name="Cook P.L."/>
            <person name="Greening C."/>
        </authorList>
    </citation>
    <scope>NUCLEOTIDE SEQUENCE [LARGE SCALE GENOMIC DNA]</scope>
    <source>
        <strain evidence="17">SS_bin_28</strain>
    </source>
</reference>
<dbReference type="GO" id="GO:0005737">
    <property type="term" value="C:cytoplasm"/>
    <property type="evidence" value="ECO:0007669"/>
    <property type="project" value="UniProtKB-SubCell"/>
</dbReference>
<keyword evidence="6 13" id="KW-0547">Nucleotide-binding</keyword>
<dbReference type="InterPro" id="IPR045864">
    <property type="entry name" value="aa-tRNA-synth_II/BPL/LPL"/>
</dbReference>
<feature type="domain" description="TGS" evidence="16">
    <location>
        <begin position="1"/>
        <end position="59"/>
    </location>
</feature>
<dbReference type="HAMAP" id="MF_00184">
    <property type="entry name" value="Thr_tRNA_synth"/>
    <property type="match status" value="1"/>
</dbReference>
<dbReference type="SUPFAM" id="SSF55681">
    <property type="entry name" value="Class II aaRS and biotin synthetases"/>
    <property type="match status" value="1"/>
</dbReference>
<dbReference type="PROSITE" id="PS50862">
    <property type="entry name" value="AA_TRNA_LIGASE_II"/>
    <property type="match status" value="1"/>
</dbReference>
<dbReference type="FunFam" id="3.40.50.800:FF:000001">
    <property type="entry name" value="Threonine--tRNA ligase"/>
    <property type="match status" value="1"/>
</dbReference>
<feature type="binding site" evidence="13">
    <location>
        <position position="509"/>
    </location>
    <ligand>
        <name>Zn(2+)</name>
        <dbReference type="ChEBI" id="CHEBI:29105"/>
        <note>catalytic</note>
    </ligand>
</feature>
<feature type="binding site" evidence="13">
    <location>
        <position position="332"/>
    </location>
    <ligand>
        <name>Zn(2+)</name>
        <dbReference type="ChEBI" id="CHEBI:29105"/>
        <note>catalytic</note>
    </ligand>
</feature>
<protein>
    <recommendedName>
        <fullName evidence="13">Threonine--tRNA ligase</fullName>
        <ecNumber evidence="13">6.1.1.3</ecNumber>
    </recommendedName>
    <alternativeName>
        <fullName evidence="13">Threonyl-tRNA synthetase</fullName>
        <shortName evidence="13">ThrRS</shortName>
    </alternativeName>
</protein>
<comment type="catalytic activity">
    <reaction evidence="12 13">
        <text>tRNA(Thr) + L-threonine + ATP = L-threonyl-tRNA(Thr) + AMP + diphosphate + H(+)</text>
        <dbReference type="Rhea" id="RHEA:24624"/>
        <dbReference type="Rhea" id="RHEA-COMP:9670"/>
        <dbReference type="Rhea" id="RHEA-COMP:9704"/>
        <dbReference type="ChEBI" id="CHEBI:15378"/>
        <dbReference type="ChEBI" id="CHEBI:30616"/>
        <dbReference type="ChEBI" id="CHEBI:33019"/>
        <dbReference type="ChEBI" id="CHEBI:57926"/>
        <dbReference type="ChEBI" id="CHEBI:78442"/>
        <dbReference type="ChEBI" id="CHEBI:78534"/>
        <dbReference type="ChEBI" id="CHEBI:456215"/>
        <dbReference type="EC" id="6.1.1.3"/>
    </reaction>
</comment>
<keyword evidence="11 13" id="KW-0030">Aminoacyl-tRNA synthetase</keyword>
<dbReference type="InterPro" id="IPR002320">
    <property type="entry name" value="Thr-tRNA-ligase_IIa"/>
</dbReference>
<evidence type="ECO:0000256" key="9">
    <source>
        <dbReference type="ARBA" id="ARBA00022884"/>
    </source>
</evidence>
<keyword evidence="5 13" id="KW-0479">Metal-binding</keyword>
<evidence type="ECO:0000256" key="2">
    <source>
        <dbReference type="ARBA" id="ARBA00022490"/>
    </source>
</evidence>
<comment type="cofactor">
    <cofactor evidence="13">
        <name>Zn(2+)</name>
        <dbReference type="ChEBI" id="CHEBI:29105"/>
    </cofactor>
    <text evidence="13">Binds 1 zinc ion per subunit.</text>
</comment>
<dbReference type="PANTHER" id="PTHR11451:SF44">
    <property type="entry name" value="THREONINE--TRNA LIGASE, CHLOROPLASTIC_MITOCHONDRIAL 2"/>
    <property type="match status" value="1"/>
</dbReference>
<evidence type="ECO:0000256" key="8">
    <source>
        <dbReference type="ARBA" id="ARBA00022840"/>
    </source>
</evidence>
<gene>
    <name evidence="13 17" type="primary">thrS</name>
    <name evidence="17" type="ORF">HKN21_15765</name>
</gene>
<dbReference type="InterPro" id="IPR033728">
    <property type="entry name" value="ThrRS_core"/>
</dbReference>
<dbReference type="NCBIfam" id="TIGR00418">
    <property type="entry name" value="thrS"/>
    <property type="match status" value="1"/>
</dbReference>
<evidence type="ECO:0000256" key="12">
    <source>
        <dbReference type="ARBA" id="ARBA00049515"/>
    </source>
</evidence>